<dbReference type="InterPro" id="IPR017943">
    <property type="entry name" value="Bactericidal_perm-incr_a/b_dom"/>
</dbReference>
<evidence type="ECO:0000256" key="5">
    <source>
        <dbReference type="ARBA" id="ARBA00022859"/>
    </source>
</evidence>
<accession>K7FCL7</accession>
<proteinExistence type="inferred from homology"/>
<evidence type="ECO:0000256" key="8">
    <source>
        <dbReference type="ARBA" id="ARBA00025943"/>
    </source>
</evidence>
<dbReference type="Gene3D" id="3.15.10.10">
    <property type="entry name" value="Bactericidal permeability-increasing protein, domain 1"/>
    <property type="match status" value="1"/>
</dbReference>
<comment type="function">
    <text evidence="9">The cytotoxic action of BPI is limited to many species of Gram-negative bacteria; this specificity may be explained by a strong affinity of the very basic N-terminal half for the negatively charged lipopolysaccharides that are unique to the Gram-negative bacterial outer envelope.</text>
</comment>
<keyword evidence="4 9" id="KW-0399">Innate immunity</keyword>
<dbReference type="SUPFAM" id="SSF55394">
    <property type="entry name" value="Bactericidal permeability-increasing protein, BPI"/>
    <property type="match status" value="2"/>
</dbReference>
<evidence type="ECO:0000256" key="2">
    <source>
        <dbReference type="ARBA" id="ARBA00017827"/>
    </source>
</evidence>
<keyword evidence="9" id="KW-0732">Signal</keyword>
<dbReference type="InterPro" id="IPR017942">
    <property type="entry name" value="Lipid-bd_serum_glycop_N"/>
</dbReference>
<dbReference type="InterPro" id="IPR032942">
    <property type="entry name" value="BPI/LBP/Plunc"/>
</dbReference>
<dbReference type="Proteomes" id="UP000007267">
    <property type="component" value="Unassembled WGS sequence"/>
</dbReference>
<comment type="subcellular location">
    <subcellularLocation>
        <location evidence="9">Secreted</location>
    </subcellularLocation>
</comment>
<dbReference type="eggNOG" id="KOG4160">
    <property type="taxonomic scope" value="Eukaryota"/>
</dbReference>
<keyword evidence="6 9" id="KW-0044">Antibiotic</keyword>
<reference evidence="13" key="2">
    <citation type="journal article" date="2013" name="Nat. Genet.">
        <title>The draft genomes of soft-shell turtle and green sea turtle yield insights into the development and evolution of the turtle-specific body plan.</title>
        <authorList>
            <person name="Wang Z."/>
            <person name="Pascual-Anaya J."/>
            <person name="Zadissa A."/>
            <person name="Li W."/>
            <person name="Niimura Y."/>
            <person name="Huang Z."/>
            <person name="Li C."/>
            <person name="White S."/>
            <person name="Xiong Z."/>
            <person name="Fang D."/>
            <person name="Wang B."/>
            <person name="Ming Y."/>
            <person name="Chen Y."/>
            <person name="Zheng Y."/>
            <person name="Kuraku S."/>
            <person name="Pignatelli M."/>
            <person name="Herrero J."/>
            <person name="Beal K."/>
            <person name="Nozawa M."/>
            <person name="Li Q."/>
            <person name="Wang J."/>
            <person name="Zhang H."/>
            <person name="Yu L."/>
            <person name="Shigenobu S."/>
            <person name="Wang J."/>
            <person name="Liu J."/>
            <person name="Flicek P."/>
            <person name="Searle S."/>
            <person name="Wang J."/>
            <person name="Kuratani S."/>
            <person name="Yin Y."/>
            <person name="Aken B."/>
            <person name="Zhang G."/>
            <person name="Irie N."/>
        </authorList>
    </citation>
    <scope>NUCLEOTIDE SEQUENCE [LARGE SCALE GENOMIC DNA]</scope>
    <source>
        <strain evidence="13">Daiwa-1</strain>
    </source>
</reference>
<organism evidence="12 13">
    <name type="scientific">Pelodiscus sinensis</name>
    <name type="common">Chinese softshell turtle</name>
    <name type="synonym">Trionyx sinensis</name>
    <dbReference type="NCBI Taxonomy" id="13735"/>
    <lineage>
        <taxon>Eukaryota</taxon>
        <taxon>Metazoa</taxon>
        <taxon>Chordata</taxon>
        <taxon>Craniata</taxon>
        <taxon>Vertebrata</taxon>
        <taxon>Euteleostomi</taxon>
        <taxon>Archelosauria</taxon>
        <taxon>Testudinata</taxon>
        <taxon>Testudines</taxon>
        <taxon>Cryptodira</taxon>
        <taxon>Trionychia</taxon>
        <taxon>Trionychidae</taxon>
        <taxon>Pelodiscus</taxon>
    </lineage>
</organism>
<dbReference type="EMBL" id="AGCU01197878">
    <property type="status" value="NOT_ANNOTATED_CDS"/>
    <property type="molecule type" value="Genomic_DNA"/>
</dbReference>
<reference evidence="12" key="4">
    <citation type="submission" date="2025-09" db="UniProtKB">
        <authorList>
            <consortium name="Ensembl"/>
        </authorList>
    </citation>
    <scope>IDENTIFICATION</scope>
</reference>
<dbReference type="GO" id="GO:0050829">
    <property type="term" value="P:defense response to Gram-negative bacterium"/>
    <property type="evidence" value="ECO:0007669"/>
    <property type="project" value="UniProtKB-UniRule"/>
</dbReference>
<dbReference type="InterPro" id="IPR001124">
    <property type="entry name" value="Lipid-bd_serum_glycop_C"/>
</dbReference>
<dbReference type="Gene3D" id="3.15.20.10">
    <property type="entry name" value="Bactericidal permeability-increasing protein, domain 2"/>
    <property type="match status" value="1"/>
</dbReference>
<dbReference type="PANTHER" id="PTHR10504">
    <property type="entry name" value="BACTERICIDAL PERMEABILITY-INCREASING BPI PROTEIN-RELATED"/>
    <property type="match status" value="1"/>
</dbReference>
<evidence type="ECO:0000256" key="3">
    <source>
        <dbReference type="ARBA" id="ARBA00022529"/>
    </source>
</evidence>
<evidence type="ECO:0000256" key="6">
    <source>
        <dbReference type="ARBA" id="ARBA00023022"/>
    </source>
</evidence>
<dbReference type="EMBL" id="AGCU01197879">
    <property type="status" value="NOT_ANNOTATED_CDS"/>
    <property type="molecule type" value="Genomic_DNA"/>
</dbReference>
<evidence type="ECO:0000256" key="9">
    <source>
        <dbReference type="RuleBase" id="RU369039"/>
    </source>
</evidence>
<keyword evidence="13" id="KW-1185">Reference proteome</keyword>
<comment type="domain">
    <text evidence="9">The N-terminal region may be exposed to the interior of the granule, whereas the C-terminal portion may be embedded in the membrane. During phagocytosis and degranulation, proteases may be released and activated and cleave BPI at the junction of the N- and C-terminal portions of the molecule, providing controlled release of the N-terminal antibacterial fragment when bacteria are ingested.</text>
</comment>
<dbReference type="SMART" id="SM00328">
    <property type="entry name" value="BPI1"/>
    <property type="match status" value="1"/>
</dbReference>
<dbReference type="GO" id="GO:0005615">
    <property type="term" value="C:extracellular space"/>
    <property type="evidence" value="ECO:0007669"/>
    <property type="project" value="UniProtKB-UniRule"/>
</dbReference>
<feature type="domain" description="Lipid-binding serum glycoprotein C-terminal" evidence="11">
    <location>
        <begin position="145"/>
        <end position="259"/>
    </location>
</feature>
<keyword evidence="5 9" id="KW-0391">Immunity</keyword>
<dbReference type="Pfam" id="PF02886">
    <property type="entry name" value="LBP_BPI_CETP_C"/>
    <property type="match status" value="1"/>
</dbReference>
<comment type="domain">
    <text evidence="9">The N- and C-terminal barrels adopt an identical fold despite having only 13% of conserved residues.</text>
</comment>
<keyword evidence="3 9" id="KW-0929">Antimicrobial</keyword>
<dbReference type="SMART" id="SM00329">
    <property type="entry name" value="BPI2"/>
    <property type="match status" value="1"/>
</dbReference>
<evidence type="ECO:0000256" key="7">
    <source>
        <dbReference type="ARBA" id="ARBA00023157"/>
    </source>
</evidence>
<dbReference type="FunFam" id="3.15.20.10:FF:000001">
    <property type="entry name" value="Phospholipid transfer protein"/>
    <property type="match status" value="1"/>
</dbReference>
<sequence length="259" mass="28058">GSFDLKVEGLSITIGLRLGSDPAGRPAVTLSECGAHIARVRVRISGRFGWLYNLFHKKIESSFKKTMEKKVCEVAASSAQSKLQPFLQTLPVTAKIDKVAGIDYSLVVPPAASAQSLDVSLKGEFFSLAHRTAAPFAPPVLAFPVDPARMVYFGASSYLFNTAGFVYHTAGALRFEITEAMIPKQFQFHLNTSTFSAFIPQLEKKYPDRPMKLTIQTASAPFLTMAPGNVSLTPVLDIQAFVVLPNSSLVSIFLLGVVS</sequence>
<comment type="subunit">
    <text evidence="8 9">Monomer. Homodimer; disulfide-linked.</text>
</comment>
<keyword evidence="9" id="KW-0964">Secreted</keyword>
<reference evidence="12" key="3">
    <citation type="submission" date="2025-08" db="UniProtKB">
        <authorList>
            <consortium name="Ensembl"/>
        </authorList>
    </citation>
    <scope>IDENTIFICATION</scope>
</reference>
<dbReference type="AlphaFoldDB" id="K7FCL7"/>
<dbReference type="GeneTree" id="ENSGT01150000286994"/>
<keyword evidence="7 9" id="KW-1015">Disulfide bond</keyword>
<comment type="similarity">
    <text evidence="1">Belongs to the BPI/LBP/Plunc superfamily. BPI/LBP family.</text>
</comment>
<dbReference type="CDD" id="cd00025">
    <property type="entry name" value="BPI1"/>
    <property type="match status" value="1"/>
</dbReference>
<dbReference type="GO" id="GO:0045087">
    <property type="term" value="P:innate immune response"/>
    <property type="evidence" value="ECO:0007669"/>
    <property type="project" value="UniProtKB-UniRule"/>
</dbReference>
<reference evidence="13" key="1">
    <citation type="submission" date="2011-10" db="EMBL/GenBank/DDBJ databases">
        <authorList>
            <consortium name="Soft-shell Turtle Genome Consortium"/>
        </authorList>
    </citation>
    <scope>NUCLEOTIDE SEQUENCE [LARGE SCALE GENOMIC DNA]</scope>
    <source>
        <strain evidence="13">Daiwa-1</strain>
    </source>
</reference>
<dbReference type="GO" id="GO:0031663">
    <property type="term" value="P:lipopolysaccharide-mediated signaling pathway"/>
    <property type="evidence" value="ECO:0007669"/>
    <property type="project" value="TreeGrafter"/>
</dbReference>
<dbReference type="PANTHER" id="PTHR10504:SF84">
    <property type="entry name" value="BACTERICIDAL PERMEABILITY-INCREASING PROTEIN"/>
    <property type="match status" value="1"/>
</dbReference>
<dbReference type="HOGENOM" id="CLU_028970_1_0_1"/>
<dbReference type="Ensembl" id="ENSPSIT00000005811.1">
    <property type="protein sequence ID" value="ENSPSIP00000005777.1"/>
    <property type="gene ID" value="ENSPSIG00000005349.1"/>
</dbReference>
<dbReference type="GO" id="GO:0001530">
    <property type="term" value="F:lipopolysaccharide binding"/>
    <property type="evidence" value="ECO:0007669"/>
    <property type="project" value="TreeGrafter"/>
</dbReference>
<dbReference type="OMA" id="YIVYPHK"/>
<evidence type="ECO:0000259" key="10">
    <source>
        <dbReference type="SMART" id="SM00328"/>
    </source>
</evidence>
<evidence type="ECO:0000313" key="13">
    <source>
        <dbReference type="Proteomes" id="UP000007267"/>
    </source>
</evidence>
<evidence type="ECO:0000259" key="11">
    <source>
        <dbReference type="SMART" id="SM00329"/>
    </source>
</evidence>
<evidence type="ECO:0000313" key="12">
    <source>
        <dbReference type="Ensembl" id="ENSPSIP00000005777.1"/>
    </source>
</evidence>
<feature type="domain" description="Lipid-binding serum glycoprotein N-terminal" evidence="10">
    <location>
        <begin position="1"/>
        <end position="130"/>
    </location>
</feature>
<evidence type="ECO:0000256" key="4">
    <source>
        <dbReference type="ARBA" id="ARBA00022588"/>
    </source>
</evidence>
<name>K7FCL7_PELSI</name>
<keyword evidence="9" id="KW-0325">Glycoprotein</keyword>
<evidence type="ECO:0000256" key="1">
    <source>
        <dbReference type="ARBA" id="ARBA00007292"/>
    </source>
</evidence>
<protein>
    <recommendedName>
        <fullName evidence="2 9">Bactericidal permeability-increasing protein</fullName>
        <shortName evidence="9">BPI</shortName>
    </recommendedName>
</protein>
<dbReference type="Pfam" id="PF01273">
    <property type="entry name" value="LBP_BPI_CETP"/>
    <property type="match status" value="1"/>
</dbReference>